<dbReference type="InterPro" id="IPR012677">
    <property type="entry name" value="Nucleotide-bd_a/b_plait_sf"/>
</dbReference>
<dbReference type="PANTHER" id="PTHR19965:SF82">
    <property type="entry name" value="THO COMPLEX SUBUNIT 4"/>
    <property type="match status" value="1"/>
</dbReference>
<evidence type="ECO:0000256" key="2">
    <source>
        <dbReference type="PROSITE-ProRule" id="PRU00176"/>
    </source>
</evidence>
<sequence length="353" mass="37215">MDRALDRSLDDILGDWKQNNSSRGPRGGGRRRDRSDYPRDGVRKSFRDDTPRNLDSEWVHDKFEDYGNRRSGARRRHSPDPSSDVRGSKLRVDNIHYELTQEDLEGLFSRIGPLVSLDMKYDRAGRSEGTAFVTYESHRDAAQAIQEFDGANAAGQPIRLTLMPSGPSLSSRRGGGNPFDSAAGAGRPLAERITVPGQGRSRSLSPRRGGRASDEEAARRGVDRYRPRGGGGNAGSGRLSRSRSPIGGGGGRRRDGGGGRRPGARRDGGGGGGGGRGRGERGGGAAGGERGERGGRPKKTQEELDAEMEDYFAGGGGGGSGSAQQGEGAAAGGVNGAAAAQQQDLGEDVDMIE</sequence>
<feature type="region of interest" description="Disordered" evidence="3">
    <location>
        <begin position="160"/>
        <end position="353"/>
    </location>
</feature>
<dbReference type="Pfam" id="PF00076">
    <property type="entry name" value="RRM_1"/>
    <property type="match status" value="1"/>
</dbReference>
<evidence type="ECO:0000259" key="4">
    <source>
        <dbReference type="PROSITE" id="PS50102"/>
    </source>
</evidence>
<dbReference type="GeneID" id="87844801"/>
<feature type="region of interest" description="Disordered" evidence="3">
    <location>
        <begin position="69"/>
        <end position="88"/>
    </location>
</feature>
<feature type="compositionally biased region" description="Basic and acidic residues" evidence="3">
    <location>
        <begin position="252"/>
        <end position="268"/>
    </location>
</feature>
<feature type="compositionally biased region" description="Low complexity" evidence="3">
    <location>
        <begin position="197"/>
        <end position="207"/>
    </location>
</feature>
<feature type="compositionally biased region" description="Gly residues" evidence="3">
    <location>
        <begin position="269"/>
        <end position="288"/>
    </location>
</feature>
<evidence type="ECO:0000313" key="5">
    <source>
        <dbReference type="EMBL" id="KAK3300950.1"/>
    </source>
</evidence>
<dbReference type="InterPro" id="IPR035979">
    <property type="entry name" value="RBD_domain_sf"/>
</dbReference>
<dbReference type="PROSITE" id="PS50102">
    <property type="entry name" value="RRM"/>
    <property type="match status" value="1"/>
</dbReference>
<evidence type="ECO:0000313" key="6">
    <source>
        <dbReference type="Proteomes" id="UP001278766"/>
    </source>
</evidence>
<dbReference type="EMBL" id="JAUEPN010000001">
    <property type="protein sequence ID" value="KAK3300950.1"/>
    <property type="molecule type" value="Genomic_DNA"/>
</dbReference>
<organism evidence="5 6">
    <name type="scientific">Chaetomium fimeti</name>
    <dbReference type="NCBI Taxonomy" id="1854472"/>
    <lineage>
        <taxon>Eukaryota</taxon>
        <taxon>Fungi</taxon>
        <taxon>Dikarya</taxon>
        <taxon>Ascomycota</taxon>
        <taxon>Pezizomycotina</taxon>
        <taxon>Sordariomycetes</taxon>
        <taxon>Sordariomycetidae</taxon>
        <taxon>Sordariales</taxon>
        <taxon>Chaetomiaceae</taxon>
        <taxon>Chaetomium</taxon>
    </lineage>
</organism>
<dbReference type="GO" id="GO:0003729">
    <property type="term" value="F:mRNA binding"/>
    <property type="evidence" value="ECO:0007669"/>
    <property type="project" value="TreeGrafter"/>
</dbReference>
<evidence type="ECO:0000256" key="1">
    <source>
        <dbReference type="ARBA" id="ARBA00022884"/>
    </source>
</evidence>
<dbReference type="InterPro" id="IPR000504">
    <property type="entry name" value="RRM_dom"/>
</dbReference>
<feature type="compositionally biased region" description="Basic and acidic residues" evidence="3">
    <location>
        <begin position="289"/>
        <end position="302"/>
    </location>
</feature>
<keyword evidence="1 2" id="KW-0694">RNA-binding</keyword>
<feature type="compositionally biased region" description="Basic and acidic residues" evidence="3">
    <location>
        <begin position="211"/>
        <end position="226"/>
    </location>
</feature>
<name>A0AAE0LXE6_9PEZI</name>
<dbReference type="PANTHER" id="PTHR19965">
    <property type="entry name" value="RNA AND EXPORT FACTOR BINDING PROTEIN"/>
    <property type="match status" value="1"/>
</dbReference>
<dbReference type="AlphaFoldDB" id="A0AAE0LXE6"/>
<accession>A0AAE0LXE6</accession>
<comment type="caution">
    <text evidence="5">The sequence shown here is derived from an EMBL/GenBank/DDBJ whole genome shotgun (WGS) entry which is preliminary data.</text>
</comment>
<feature type="region of interest" description="Disordered" evidence="3">
    <location>
        <begin position="1"/>
        <end position="59"/>
    </location>
</feature>
<feature type="compositionally biased region" description="Basic and acidic residues" evidence="3">
    <location>
        <begin position="1"/>
        <end position="10"/>
    </location>
</feature>
<reference evidence="5" key="1">
    <citation type="journal article" date="2023" name="Mol. Phylogenet. Evol.">
        <title>Genome-scale phylogeny and comparative genomics of the fungal order Sordariales.</title>
        <authorList>
            <person name="Hensen N."/>
            <person name="Bonometti L."/>
            <person name="Westerberg I."/>
            <person name="Brannstrom I.O."/>
            <person name="Guillou S."/>
            <person name="Cros-Aarteil S."/>
            <person name="Calhoun S."/>
            <person name="Haridas S."/>
            <person name="Kuo A."/>
            <person name="Mondo S."/>
            <person name="Pangilinan J."/>
            <person name="Riley R."/>
            <person name="LaButti K."/>
            <person name="Andreopoulos B."/>
            <person name="Lipzen A."/>
            <person name="Chen C."/>
            <person name="Yan M."/>
            <person name="Daum C."/>
            <person name="Ng V."/>
            <person name="Clum A."/>
            <person name="Steindorff A."/>
            <person name="Ohm R.A."/>
            <person name="Martin F."/>
            <person name="Silar P."/>
            <person name="Natvig D.O."/>
            <person name="Lalanne C."/>
            <person name="Gautier V."/>
            <person name="Ament-Velasquez S.L."/>
            <person name="Kruys A."/>
            <person name="Hutchinson M.I."/>
            <person name="Powell A.J."/>
            <person name="Barry K."/>
            <person name="Miller A.N."/>
            <person name="Grigoriev I.V."/>
            <person name="Debuchy R."/>
            <person name="Gladieux P."/>
            <person name="Hiltunen Thoren M."/>
            <person name="Johannesson H."/>
        </authorList>
    </citation>
    <scope>NUCLEOTIDE SEQUENCE</scope>
    <source>
        <strain evidence="5">CBS 168.71</strain>
    </source>
</reference>
<proteinExistence type="predicted"/>
<dbReference type="InterPro" id="IPR025715">
    <property type="entry name" value="FoP_C"/>
</dbReference>
<dbReference type="Proteomes" id="UP001278766">
    <property type="component" value="Unassembled WGS sequence"/>
</dbReference>
<gene>
    <name evidence="5" type="ORF">B0H64DRAFT_470951</name>
</gene>
<keyword evidence="6" id="KW-1185">Reference proteome</keyword>
<dbReference type="CDD" id="cd12418">
    <property type="entry name" value="RRM_Aly_REF_like"/>
    <property type="match status" value="1"/>
</dbReference>
<evidence type="ECO:0000256" key="3">
    <source>
        <dbReference type="SAM" id="MobiDB-lite"/>
    </source>
</evidence>
<dbReference type="GO" id="GO:0005634">
    <property type="term" value="C:nucleus"/>
    <property type="evidence" value="ECO:0007669"/>
    <property type="project" value="TreeGrafter"/>
</dbReference>
<feature type="compositionally biased region" description="Low complexity" evidence="3">
    <location>
        <begin position="236"/>
        <end position="245"/>
    </location>
</feature>
<protein>
    <recommendedName>
        <fullName evidence="4">RRM domain-containing protein</fullName>
    </recommendedName>
</protein>
<dbReference type="Gene3D" id="3.30.70.330">
    <property type="match status" value="1"/>
</dbReference>
<feature type="domain" description="RRM" evidence="4">
    <location>
        <begin position="88"/>
        <end position="165"/>
    </location>
</feature>
<dbReference type="SMART" id="SM00360">
    <property type="entry name" value="RRM"/>
    <property type="match status" value="1"/>
</dbReference>
<dbReference type="SUPFAM" id="SSF54928">
    <property type="entry name" value="RNA-binding domain, RBD"/>
    <property type="match status" value="1"/>
</dbReference>
<dbReference type="SMART" id="SM01218">
    <property type="entry name" value="FoP_duplication"/>
    <property type="match status" value="1"/>
</dbReference>
<dbReference type="InterPro" id="IPR051229">
    <property type="entry name" value="ALYREF_mRNA_export"/>
</dbReference>
<reference evidence="5" key="2">
    <citation type="submission" date="2023-06" db="EMBL/GenBank/DDBJ databases">
        <authorList>
            <consortium name="Lawrence Berkeley National Laboratory"/>
            <person name="Haridas S."/>
            <person name="Hensen N."/>
            <person name="Bonometti L."/>
            <person name="Westerberg I."/>
            <person name="Brannstrom I.O."/>
            <person name="Guillou S."/>
            <person name="Cros-Aarteil S."/>
            <person name="Calhoun S."/>
            <person name="Kuo A."/>
            <person name="Mondo S."/>
            <person name="Pangilinan J."/>
            <person name="Riley R."/>
            <person name="Labutti K."/>
            <person name="Andreopoulos B."/>
            <person name="Lipzen A."/>
            <person name="Chen C."/>
            <person name="Yanf M."/>
            <person name="Daum C."/>
            <person name="Ng V."/>
            <person name="Clum A."/>
            <person name="Steindorff A."/>
            <person name="Ohm R."/>
            <person name="Martin F."/>
            <person name="Silar P."/>
            <person name="Natvig D."/>
            <person name="Lalanne C."/>
            <person name="Gautier V."/>
            <person name="Ament-Velasquez S.L."/>
            <person name="Kruys A."/>
            <person name="Hutchinson M.I."/>
            <person name="Powell A.J."/>
            <person name="Barry K."/>
            <person name="Miller A.N."/>
            <person name="Grigoriev I.V."/>
            <person name="Debuchy R."/>
            <person name="Gladieux P."/>
            <person name="Thoren M.H."/>
            <person name="Johannesson H."/>
        </authorList>
    </citation>
    <scope>NUCLEOTIDE SEQUENCE</scope>
    <source>
        <strain evidence="5">CBS 168.71</strain>
    </source>
</reference>
<dbReference type="RefSeq" id="XP_062664464.1">
    <property type="nucleotide sequence ID" value="XM_062807853.1"/>
</dbReference>
<feature type="compositionally biased region" description="Basic and acidic residues" evidence="3">
    <location>
        <begin position="33"/>
        <end position="59"/>
    </location>
</feature>